<dbReference type="GO" id="GO:0005634">
    <property type="term" value="C:nucleus"/>
    <property type="evidence" value="ECO:0007669"/>
    <property type="project" value="UniProtKB-ARBA"/>
</dbReference>
<evidence type="ECO:0000256" key="4">
    <source>
        <dbReference type="ARBA" id="ARBA00038355"/>
    </source>
</evidence>
<dbReference type="Gramene" id="Kaladp0053s0545.1.v1.1">
    <property type="protein sequence ID" value="Kaladp0053s0545.1.v1.1"/>
    <property type="gene ID" value="Kaladp0053s0545.v1.1"/>
</dbReference>
<dbReference type="InterPro" id="IPR023214">
    <property type="entry name" value="HAD_sf"/>
</dbReference>
<keyword evidence="7" id="KW-1185">Reference proteome</keyword>
<dbReference type="Pfam" id="PF03031">
    <property type="entry name" value="NIF"/>
    <property type="match status" value="1"/>
</dbReference>
<proteinExistence type="inferred from homology"/>
<dbReference type="PANTHER" id="PTHR12210">
    <property type="entry name" value="DULLARD PROTEIN PHOSPHATASE"/>
    <property type="match status" value="1"/>
</dbReference>
<comment type="function">
    <text evidence="3">Probable phosphatase.</text>
</comment>
<dbReference type="AlphaFoldDB" id="A0A7N0ZZK0"/>
<feature type="domain" description="FCP1 homology" evidence="5">
    <location>
        <begin position="291"/>
        <end position="447"/>
    </location>
</feature>
<evidence type="ECO:0000313" key="6">
    <source>
        <dbReference type="EnsemblPlants" id="Kaladp0053s0545.1.v1.1"/>
    </source>
</evidence>
<dbReference type="Gene3D" id="3.40.50.1000">
    <property type="entry name" value="HAD superfamily/HAD-like"/>
    <property type="match status" value="1"/>
</dbReference>
<reference evidence="6" key="1">
    <citation type="submission" date="2021-01" db="UniProtKB">
        <authorList>
            <consortium name="EnsemblPlants"/>
        </authorList>
    </citation>
    <scope>IDENTIFICATION</scope>
</reference>
<dbReference type="InterPro" id="IPR036412">
    <property type="entry name" value="HAD-like_sf"/>
</dbReference>
<dbReference type="InterPro" id="IPR011948">
    <property type="entry name" value="Dullard_phosphatase"/>
</dbReference>
<dbReference type="EnsemblPlants" id="Kaladp0053s0545.1.v1.1">
    <property type="protein sequence ID" value="Kaladp0053s0545.1.v1.1"/>
    <property type="gene ID" value="Kaladp0053s0545.v1.1"/>
</dbReference>
<keyword evidence="1" id="KW-0378">Hydrolase</keyword>
<dbReference type="SUPFAM" id="SSF56784">
    <property type="entry name" value="HAD-like"/>
    <property type="match status" value="1"/>
</dbReference>
<dbReference type="CDD" id="cd07521">
    <property type="entry name" value="HAD_FCP1-like"/>
    <property type="match status" value="1"/>
</dbReference>
<evidence type="ECO:0000313" key="7">
    <source>
        <dbReference type="Proteomes" id="UP000594263"/>
    </source>
</evidence>
<dbReference type="InterPro" id="IPR004274">
    <property type="entry name" value="FCP1_dom"/>
</dbReference>
<sequence>MPSKIISKADTSFASERTCPGVCPKSCKISKNSGPLARIPSDSMDLYLACQKNQNDSNDTIIASCEVGRNNNSDGNEYELISETAIFQKQASQDDFHQFDEGAEVLMSNSEMYSKTVNHTPTESDGIYGFNIANCNEGNDGDLGPGEYFESNGSHYRISDATDFYNVSYVDENNRYRDSSEINVYPNNISEKDTLLQKHEDVLLSFVREELVDTISLSYSDLCDEVLANSDDSWVQLNPRLEVHPQEFESESCLLGSGSADPLDSDFFNDLPSLLDLESTNWISSSSRELSSERPVTLVLDLDETLVHTTASPCEGTDFSFQLEERALYVRKRPFLDAFLERVGELFRIIIFTAGTRIYADHVLDRLDPGKRFTSSRAYRDSCIFSDESYTKDLTVLGVDLAKLAIVDNTPAVFHELQVNNGIPIKSWFGDPTDQELLSLLPFLEILADADDVRPFIAESSFRSSPLLATRTPQTPWHLIFK</sequence>
<name>A0A7N0ZZK0_KALFE</name>
<dbReference type="FunFam" id="3.40.50.1000:FF:000015">
    <property type="entry name" value="CTD small phosphatase-like protein 2"/>
    <property type="match status" value="1"/>
</dbReference>
<protein>
    <recommendedName>
        <fullName evidence="5">FCP1 homology domain-containing protein</fullName>
    </recommendedName>
</protein>
<dbReference type="Proteomes" id="UP000594263">
    <property type="component" value="Unplaced"/>
</dbReference>
<dbReference type="InterPro" id="IPR050365">
    <property type="entry name" value="TIM50"/>
</dbReference>
<dbReference type="GO" id="GO:0004721">
    <property type="term" value="F:phosphoprotein phosphatase activity"/>
    <property type="evidence" value="ECO:0007669"/>
    <property type="project" value="UniProtKB-KW"/>
</dbReference>
<comment type="similarity">
    <text evidence="4">Belongs to the CTDSPL2 family.</text>
</comment>
<evidence type="ECO:0000256" key="3">
    <source>
        <dbReference type="ARBA" id="ARBA00037324"/>
    </source>
</evidence>
<dbReference type="SMART" id="SM00577">
    <property type="entry name" value="CPDc"/>
    <property type="match status" value="1"/>
</dbReference>
<dbReference type="PROSITE" id="PS50969">
    <property type="entry name" value="FCP1"/>
    <property type="match status" value="1"/>
</dbReference>
<evidence type="ECO:0000256" key="2">
    <source>
        <dbReference type="ARBA" id="ARBA00022912"/>
    </source>
</evidence>
<organism evidence="6 7">
    <name type="scientific">Kalanchoe fedtschenkoi</name>
    <name type="common">Lavender scallops</name>
    <name type="synonym">South American air plant</name>
    <dbReference type="NCBI Taxonomy" id="63787"/>
    <lineage>
        <taxon>Eukaryota</taxon>
        <taxon>Viridiplantae</taxon>
        <taxon>Streptophyta</taxon>
        <taxon>Embryophyta</taxon>
        <taxon>Tracheophyta</taxon>
        <taxon>Spermatophyta</taxon>
        <taxon>Magnoliopsida</taxon>
        <taxon>eudicotyledons</taxon>
        <taxon>Gunneridae</taxon>
        <taxon>Pentapetalae</taxon>
        <taxon>Saxifragales</taxon>
        <taxon>Crassulaceae</taxon>
        <taxon>Kalanchoe</taxon>
    </lineage>
</organism>
<keyword evidence="2" id="KW-0904">Protein phosphatase</keyword>
<evidence type="ECO:0000259" key="5">
    <source>
        <dbReference type="PROSITE" id="PS50969"/>
    </source>
</evidence>
<dbReference type="NCBIfam" id="TIGR02251">
    <property type="entry name" value="HIF-SF_euk"/>
    <property type="match status" value="1"/>
</dbReference>
<accession>A0A7N0ZZK0</accession>
<evidence type="ECO:0000256" key="1">
    <source>
        <dbReference type="ARBA" id="ARBA00022801"/>
    </source>
</evidence>